<evidence type="ECO:0000313" key="1">
    <source>
        <dbReference type="EMBL" id="TKA50479.1"/>
    </source>
</evidence>
<gene>
    <name evidence="1" type="ORF">B0A55_12791</name>
</gene>
<protein>
    <submittedName>
        <fullName evidence="1">Uncharacterized protein</fullName>
    </submittedName>
</protein>
<proteinExistence type="predicted"/>
<accession>A0A4V5NA74</accession>
<dbReference type="EMBL" id="NAJQ01001962">
    <property type="protein sequence ID" value="TKA50479.1"/>
    <property type="molecule type" value="Genomic_DNA"/>
</dbReference>
<organism evidence="1 2">
    <name type="scientific">Friedmanniomyces simplex</name>
    <dbReference type="NCBI Taxonomy" id="329884"/>
    <lineage>
        <taxon>Eukaryota</taxon>
        <taxon>Fungi</taxon>
        <taxon>Dikarya</taxon>
        <taxon>Ascomycota</taxon>
        <taxon>Pezizomycotina</taxon>
        <taxon>Dothideomycetes</taxon>
        <taxon>Dothideomycetidae</taxon>
        <taxon>Mycosphaerellales</taxon>
        <taxon>Teratosphaeriaceae</taxon>
        <taxon>Friedmanniomyces</taxon>
    </lineage>
</organism>
<comment type="caution">
    <text evidence="1">The sequence shown here is derived from an EMBL/GenBank/DDBJ whole genome shotgun (WGS) entry which is preliminary data.</text>
</comment>
<sequence>MIAVNTYEGLITQDEAIIHATDGLCGDITHMQDCLIADCDKVKMMIIDKHDASYSIVHGLQPEWELPAVTKTAPKVQEATQAVKSMLQEELAWEALDQPTRDEMIKEVMDWQESEYAMEKNGDAESSAT</sequence>
<dbReference type="OrthoDB" id="3827227at2759"/>
<reference evidence="1 2" key="1">
    <citation type="submission" date="2017-03" db="EMBL/GenBank/DDBJ databases">
        <title>Genomes of endolithic fungi from Antarctica.</title>
        <authorList>
            <person name="Coleine C."/>
            <person name="Masonjones S."/>
            <person name="Stajich J.E."/>
        </authorList>
    </citation>
    <scope>NUCLEOTIDE SEQUENCE [LARGE SCALE GENOMIC DNA]</scope>
    <source>
        <strain evidence="1 2">CCFEE 5184</strain>
    </source>
</reference>
<dbReference type="Proteomes" id="UP000309340">
    <property type="component" value="Unassembled WGS sequence"/>
</dbReference>
<dbReference type="AlphaFoldDB" id="A0A4V5NA74"/>
<keyword evidence="2" id="KW-1185">Reference proteome</keyword>
<evidence type="ECO:0000313" key="2">
    <source>
        <dbReference type="Proteomes" id="UP000309340"/>
    </source>
</evidence>
<name>A0A4V5NA74_9PEZI</name>